<dbReference type="SUPFAM" id="SSF46785">
    <property type="entry name" value="Winged helix' DNA-binding domain"/>
    <property type="match status" value="1"/>
</dbReference>
<dbReference type="Gene3D" id="1.10.10.10">
    <property type="entry name" value="Winged helix-like DNA-binding domain superfamily/Winged helix DNA-binding domain"/>
    <property type="match status" value="1"/>
</dbReference>
<organism evidence="2 3">
    <name type="scientific">Paraburkholderia graminis</name>
    <dbReference type="NCBI Taxonomy" id="60548"/>
    <lineage>
        <taxon>Bacteria</taxon>
        <taxon>Pseudomonadati</taxon>
        <taxon>Pseudomonadota</taxon>
        <taxon>Betaproteobacteria</taxon>
        <taxon>Burkholderiales</taxon>
        <taxon>Burkholderiaceae</taxon>
        <taxon>Paraburkholderia</taxon>
    </lineage>
</organism>
<evidence type="ECO:0000256" key="1">
    <source>
        <dbReference type="SAM" id="MobiDB-lite"/>
    </source>
</evidence>
<dbReference type="Proteomes" id="UP001245184">
    <property type="component" value="Unassembled WGS sequence"/>
</dbReference>
<gene>
    <name evidence="2" type="ORF">QF025_002061</name>
</gene>
<evidence type="ECO:0000313" key="2">
    <source>
        <dbReference type="EMBL" id="MDR6203341.1"/>
    </source>
</evidence>
<proteinExistence type="predicted"/>
<dbReference type="RefSeq" id="WP_029967538.1">
    <property type="nucleotide sequence ID" value="NZ_ATXV01000003.1"/>
</dbReference>
<dbReference type="GO" id="GO:0003677">
    <property type="term" value="F:DNA binding"/>
    <property type="evidence" value="ECO:0007669"/>
    <property type="project" value="UniProtKB-KW"/>
</dbReference>
<protein>
    <submittedName>
        <fullName evidence="2">DNA-binding MarR family transcriptional regulator</fullName>
    </submittedName>
</protein>
<dbReference type="EMBL" id="JAVIZN010000002">
    <property type="protein sequence ID" value="MDR6203341.1"/>
    <property type="molecule type" value="Genomic_DNA"/>
</dbReference>
<sequence>MDEEGIDPVLLAVLAQLWRAQSERPARQTPGGSWSLARLSKQANVPMSALRRQLTALVDSGLVETMFDEEGAGTARLTETGRELCAELFGESGAAEHAAPDADTPPSLH</sequence>
<comment type="caution">
    <text evidence="2">The sequence shown here is derived from an EMBL/GenBank/DDBJ whole genome shotgun (WGS) entry which is preliminary data.</text>
</comment>
<keyword evidence="2" id="KW-0238">DNA-binding</keyword>
<name>A0ABD5CEL9_9BURK</name>
<feature type="region of interest" description="Disordered" evidence="1">
    <location>
        <begin position="90"/>
        <end position="109"/>
    </location>
</feature>
<accession>A0ABD5CEL9</accession>
<dbReference type="Pfam" id="PF12840">
    <property type="entry name" value="HTH_20"/>
    <property type="match status" value="1"/>
</dbReference>
<dbReference type="InterPro" id="IPR036388">
    <property type="entry name" value="WH-like_DNA-bd_sf"/>
</dbReference>
<dbReference type="InterPro" id="IPR036390">
    <property type="entry name" value="WH_DNA-bd_sf"/>
</dbReference>
<reference evidence="2 3" key="1">
    <citation type="submission" date="2023-08" db="EMBL/GenBank/DDBJ databases">
        <title>Genome sequencing of plant associated microbes to promote plant fitness in Sorghum bicolor and Oryza sativa.</title>
        <authorList>
            <person name="Coleman-Derr D."/>
        </authorList>
    </citation>
    <scope>NUCLEOTIDE SEQUENCE [LARGE SCALE GENOMIC DNA]</scope>
    <source>
        <strain evidence="2 3">SLBN-33</strain>
    </source>
</reference>
<evidence type="ECO:0000313" key="3">
    <source>
        <dbReference type="Proteomes" id="UP001245184"/>
    </source>
</evidence>
<dbReference type="AlphaFoldDB" id="A0ABD5CEL9"/>